<name>A0A136Q5N0_9FIRM</name>
<evidence type="ECO:0000313" key="2">
    <source>
        <dbReference type="Proteomes" id="UP000070366"/>
    </source>
</evidence>
<comment type="caution">
    <text evidence="1">The sequence shown here is derived from an EMBL/GenBank/DDBJ whole genome shotgun (WGS) entry which is preliminary data.</text>
</comment>
<protein>
    <submittedName>
        <fullName evidence="1">Uncharacterized protein</fullName>
    </submittedName>
</protein>
<keyword evidence="2" id="KW-1185">Reference proteome</keyword>
<reference evidence="1 2" key="1">
    <citation type="submission" date="2016-02" db="EMBL/GenBank/DDBJ databases">
        <authorList>
            <person name="Wen L."/>
            <person name="He K."/>
            <person name="Yang H."/>
        </authorList>
    </citation>
    <scope>NUCLEOTIDE SEQUENCE [LARGE SCALE GENOMIC DNA]</scope>
    <source>
        <strain evidence="1 2">DSM 22607</strain>
    </source>
</reference>
<proteinExistence type="predicted"/>
<gene>
    <name evidence="1" type="ORF">HMPREF3293_01275</name>
</gene>
<dbReference type="EMBL" id="LSZW01000054">
    <property type="protein sequence ID" value="KXK65983.1"/>
    <property type="molecule type" value="Genomic_DNA"/>
</dbReference>
<dbReference type="AlphaFoldDB" id="A0A136Q5N0"/>
<dbReference type="Proteomes" id="UP000070366">
    <property type="component" value="Unassembled WGS sequence"/>
</dbReference>
<organism evidence="1 2">
    <name type="scientific">Christensenella minuta</name>
    <dbReference type="NCBI Taxonomy" id="626937"/>
    <lineage>
        <taxon>Bacteria</taxon>
        <taxon>Bacillati</taxon>
        <taxon>Bacillota</taxon>
        <taxon>Clostridia</taxon>
        <taxon>Christensenellales</taxon>
        <taxon>Christensenellaceae</taxon>
        <taxon>Christensenella</taxon>
    </lineage>
</organism>
<accession>A0A136Q5N0</accession>
<dbReference type="STRING" id="626937.HMPREF3293_01275"/>
<evidence type="ECO:0000313" key="1">
    <source>
        <dbReference type="EMBL" id="KXK65983.1"/>
    </source>
</evidence>
<sequence length="44" mass="4808">MPQAVPAAFLYLVIGPRITGAGCFYTAKNEAHTRLFLIAEMPIN</sequence>